<protein>
    <submittedName>
        <fullName evidence="1">Uncharacterized protein</fullName>
    </submittedName>
</protein>
<gene>
    <name evidence="1" type="ORF">FSB_LOCUS23473</name>
</gene>
<name>A0A2N9G8S7_FAGSY</name>
<evidence type="ECO:0000313" key="1">
    <source>
        <dbReference type="EMBL" id="SPC95591.1"/>
    </source>
</evidence>
<proteinExistence type="predicted"/>
<sequence length="51" mass="5347">MLKGKGMGSELGEVGFKVGFGERKRGGLNHSGWESSGFEKRCVADLGDACA</sequence>
<reference evidence="1" key="1">
    <citation type="submission" date="2018-02" db="EMBL/GenBank/DDBJ databases">
        <authorList>
            <person name="Cohen D.B."/>
            <person name="Kent A.D."/>
        </authorList>
    </citation>
    <scope>NUCLEOTIDE SEQUENCE</scope>
</reference>
<dbReference type="AlphaFoldDB" id="A0A2N9G8S7"/>
<accession>A0A2N9G8S7</accession>
<organism evidence="1">
    <name type="scientific">Fagus sylvatica</name>
    <name type="common">Beechnut</name>
    <dbReference type="NCBI Taxonomy" id="28930"/>
    <lineage>
        <taxon>Eukaryota</taxon>
        <taxon>Viridiplantae</taxon>
        <taxon>Streptophyta</taxon>
        <taxon>Embryophyta</taxon>
        <taxon>Tracheophyta</taxon>
        <taxon>Spermatophyta</taxon>
        <taxon>Magnoliopsida</taxon>
        <taxon>eudicotyledons</taxon>
        <taxon>Gunneridae</taxon>
        <taxon>Pentapetalae</taxon>
        <taxon>rosids</taxon>
        <taxon>fabids</taxon>
        <taxon>Fagales</taxon>
        <taxon>Fagaceae</taxon>
        <taxon>Fagus</taxon>
    </lineage>
</organism>
<dbReference type="EMBL" id="OIVN01001581">
    <property type="protein sequence ID" value="SPC95591.1"/>
    <property type="molecule type" value="Genomic_DNA"/>
</dbReference>